<organism evidence="3 4">
    <name type="scientific">Pasteurella testudinis DSM 23072</name>
    <dbReference type="NCBI Taxonomy" id="1122938"/>
    <lineage>
        <taxon>Bacteria</taxon>
        <taxon>Pseudomonadati</taxon>
        <taxon>Pseudomonadota</taxon>
        <taxon>Gammaproteobacteria</taxon>
        <taxon>Pasteurellales</taxon>
        <taxon>Pasteurellaceae</taxon>
        <taxon>Pasteurella</taxon>
    </lineage>
</organism>
<accession>A0A1W1V6I7</accession>
<dbReference type="GO" id="GO:0016020">
    <property type="term" value="C:membrane"/>
    <property type="evidence" value="ECO:0007669"/>
    <property type="project" value="TreeGrafter"/>
</dbReference>
<dbReference type="PANTHER" id="PTHR44196:SF2">
    <property type="entry name" value="SHORT-CHAIN DEHYDROGENASE-RELATED"/>
    <property type="match status" value="1"/>
</dbReference>
<dbReference type="PANTHER" id="PTHR44196">
    <property type="entry name" value="DEHYDROGENASE/REDUCTASE SDR FAMILY MEMBER 7B"/>
    <property type="match status" value="1"/>
</dbReference>
<dbReference type="STRING" id="1122938.SAMN05660772_01259"/>
<sequence length="271" mass="28936">MEHKKMKRKLAMVTGGSAGIGLEIARLLAQDQYDLLLVGASSRVFEAAESLAQYGTQVSALQADLSTEAGNQALLDAVKHSGRPLDVAVLNAGIAIGGAFIDNPLDRHLQLLALNITSPVRLTYGLLPDMIAQGGGKFLFVSSLSATTPTPYESVYGPSKAFLTSFANSIREELKEQGIQITTLHPGATATEFHARAGMQTTAFGDNSWKNSPELVAKQGYEALQAGKTNVVGGDETTQQAWVANRSMDEEEKARIHAERAMPNSPLQRGV</sequence>
<dbReference type="GO" id="GO:0016491">
    <property type="term" value="F:oxidoreductase activity"/>
    <property type="evidence" value="ECO:0007669"/>
    <property type="project" value="UniProtKB-KW"/>
</dbReference>
<proteinExistence type="inferred from homology"/>
<dbReference type="EMBL" id="FWWV01000057">
    <property type="protein sequence ID" value="SMB88998.1"/>
    <property type="molecule type" value="Genomic_DNA"/>
</dbReference>
<keyword evidence="2" id="KW-0560">Oxidoreductase</keyword>
<dbReference type="InterPro" id="IPR036291">
    <property type="entry name" value="NAD(P)-bd_dom_sf"/>
</dbReference>
<dbReference type="AlphaFoldDB" id="A0A1W1V6I7"/>
<dbReference type="RefSeq" id="WP_208610919.1">
    <property type="nucleotide sequence ID" value="NZ_FWWV01000057.1"/>
</dbReference>
<dbReference type="Proteomes" id="UP000192408">
    <property type="component" value="Unassembled WGS sequence"/>
</dbReference>
<evidence type="ECO:0000256" key="1">
    <source>
        <dbReference type="ARBA" id="ARBA00006484"/>
    </source>
</evidence>
<dbReference type="PRINTS" id="PR00081">
    <property type="entry name" value="GDHRDH"/>
</dbReference>
<gene>
    <name evidence="3" type="ORF">SAMN05660772_01259</name>
</gene>
<reference evidence="4" key="1">
    <citation type="submission" date="2017-04" db="EMBL/GenBank/DDBJ databases">
        <authorList>
            <person name="Varghese N."/>
            <person name="Submissions S."/>
        </authorList>
    </citation>
    <scope>NUCLEOTIDE SEQUENCE [LARGE SCALE GENOMIC DNA]</scope>
    <source>
        <strain evidence="4">DSM 23072</strain>
    </source>
</reference>
<keyword evidence="4" id="KW-1185">Reference proteome</keyword>
<comment type="similarity">
    <text evidence="1">Belongs to the short-chain dehydrogenases/reductases (SDR) family.</text>
</comment>
<dbReference type="SUPFAM" id="SSF51735">
    <property type="entry name" value="NAD(P)-binding Rossmann-fold domains"/>
    <property type="match status" value="1"/>
</dbReference>
<name>A0A1W1V6I7_9PAST</name>
<dbReference type="InterPro" id="IPR002347">
    <property type="entry name" value="SDR_fam"/>
</dbReference>
<evidence type="ECO:0000313" key="3">
    <source>
        <dbReference type="EMBL" id="SMB88998.1"/>
    </source>
</evidence>
<dbReference type="Gene3D" id="3.40.50.720">
    <property type="entry name" value="NAD(P)-binding Rossmann-like Domain"/>
    <property type="match status" value="1"/>
</dbReference>
<evidence type="ECO:0000256" key="2">
    <source>
        <dbReference type="ARBA" id="ARBA00023002"/>
    </source>
</evidence>
<dbReference type="CDD" id="cd05233">
    <property type="entry name" value="SDR_c"/>
    <property type="match status" value="1"/>
</dbReference>
<protein>
    <submittedName>
        <fullName evidence="3">Short-chain dehydrogenase</fullName>
    </submittedName>
</protein>
<dbReference type="Pfam" id="PF00106">
    <property type="entry name" value="adh_short"/>
    <property type="match status" value="1"/>
</dbReference>
<evidence type="ECO:0000313" key="4">
    <source>
        <dbReference type="Proteomes" id="UP000192408"/>
    </source>
</evidence>